<protein>
    <recommendedName>
        <fullName evidence="2">Neprosin PEP catalytic domain-containing protein</fullName>
    </recommendedName>
</protein>
<proteinExistence type="predicted"/>
<evidence type="ECO:0000259" key="2">
    <source>
        <dbReference type="PROSITE" id="PS52045"/>
    </source>
</evidence>
<name>A0ABD1MEH2_9FABA</name>
<dbReference type="Pfam" id="PF03080">
    <property type="entry name" value="Neprosin"/>
    <property type="match status" value="1"/>
</dbReference>
<feature type="region of interest" description="Disordered" evidence="1">
    <location>
        <begin position="125"/>
        <end position="145"/>
    </location>
</feature>
<dbReference type="PANTHER" id="PTHR31589:SF233">
    <property type="entry name" value="PROTEIN, PUTATIVE (DUF239)-RELATED"/>
    <property type="match status" value="1"/>
</dbReference>
<keyword evidence="4" id="KW-1185">Reference proteome</keyword>
<accession>A0ABD1MEH2</accession>
<dbReference type="PANTHER" id="PTHR31589">
    <property type="entry name" value="PROTEIN, PUTATIVE (DUF239)-RELATED-RELATED"/>
    <property type="match status" value="1"/>
</dbReference>
<dbReference type="AlphaFoldDB" id="A0ABD1MEH2"/>
<dbReference type="InterPro" id="IPR053168">
    <property type="entry name" value="Glutamic_endopeptidase"/>
</dbReference>
<evidence type="ECO:0000256" key="1">
    <source>
        <dbReference type="SAM" id="MobiDB-lite"/>
    </source>
</evidence>
<feature type="domain" description="Neprosin PEP catalytic" evidence="2">
    <location>
        <begin position="1"/>
        <end position="167"/>
    </location>
</feature>
<dbReference type="InterPro" id="IPR004314">
    <property type="entry name" value="Neprosin"/>
</dbReference>
<comment type="caution">
    <text evidence="3">The sequence shown here is derived from an EMBL/GenBank/DDBJ whole genome shotgun (WGS) entry which is preliminary data.</text>
</comment>
<dbReference type="Proteomes" id="UP001603857">
    <property type="component" value="Unassembled WGS sequence"/>
</dbReference>
<gene>
    <name evidence="3" type="ORF">Fmac_015411</name>
</gene>
<evidence type="ECO:0000313" key="3">
    <source>
        <dbReference type="EMBL" id="KAL2334198.1"/>
    </source>
</evidence>
<dbReference type="PROSITE" id="PS52045">
    <property type="entry name" value="NEPROSIN_PEP_CD"/>
    <property type="match status" value="1"/>
</dbReference>
<evidence type="ECO:0000313" key="4">
    <source>
        <dbReference type="Proteomes" id="UP001603857"/>
    </source>
</evidence>
<organism evidence="3 4">
    <name type="scientific">Flemingia macrophylla</name>
    <dbReference type="NCBI Taxonomy" id="520843"/>
    <lineage>
        <taxon>Eukaryota</taxon>
        <taxon>Viridiplantae</taxon>
        <taxon>Streptophyta</taxon>
        <taxon>Embryophyta</taxon>
        <taxon>Tracheophyta</taxon>
        <taxon>Spermatophyta</taxon>
        <taxon>Magnoliopsida</taxon>
        <taxon>eudicotyledons</taxon>
        <taxon>Gunneridae</taxon>
        <taxon>Pentapetalae</taxon>
        <taxon>rosids</taxon>
        <taxon>fabids</taxon>
        <taxon>Fabales</taxon>
        <taxon>Fabaceae</taxon>
        <taxon>Papilionoideae</taxon>
        <taxon>50 kb inversion clade</taxon>
        <taxon>NPAAA clade</taxon>
        <taxon>indigoferoid/millettioid clade</taxon>
        <taxon>Phaseoleae</taxon>
        <taxon>Flemingia</taxon>
    </lineage>
</organism>
<reference evidence="3 4" key="1">
    <citation type="submission" date="2024-08" db="EMBL/GenBank/DDBJ databases">
        <title>Insights into the chromosomal genome structure of Flemingia macrophylla.</title>
        <authorList>
            <person name="Ding Y."/>
            <person name="Zhao Y."/>
            <person name="Bi W."/>
            <person name="Wu M."/>
            <person name="Zhao G."/>
            <person name="Gong Y."/>
            <person name="Li W."/>
            <person name="Zhang P."/>
        </authorList>
    </citation>
    <scope>NUCLEOTIDE SEQUENCE [LARGE SCALE GENOMIC DNA]</scope>
    <source>
        <strain evidence="3">DYQJB</strain>
        <tissue evidence="3">Leaf</tissue>
    </source>
</reference>
<feature type="compositionally biased region" description="Polar residues" evidence="1">
    <location>
        <begin position="135"/>
        <end position="145"/>
    </location>
</feature>
<sequence length="167" mass="18467">MWGFVLRVYAFTLDVLEVFPDLYGDSQTRLTGYWGVEGNPKLGCFDTLCPGFVQIHHSFVFGIPLEVSKIGVDEQFYLNFIIQQVNRIGDQMGCDGVLVLDVIVNGLTWESCHHLRRRTTVCRRATAGRRHKSPETSGSGSSLRVTANSGSLVTIGAATRCKRSPSV</sequence>
<dbReference type="EMBL" id="JBGMDY010000005">
    <property type="protein sequence ID" value="KAL2334198.1"/>
    <property type="molecule type" value="Genomic_DNA"/>
</dbReference>